<evidence type="ECO:0000256" key="1">
    <source>
        <dbReference type="SAM" id="SignalP"/>
    </source>
</evidence>
<organism evidence="2">
    <name type="scientific">Cacopsylla melanoneura</name>
    <dbReference type="NCBI Taxonomy" id="428564"/>
    <lineage>
        <taxon>Eukaryota</taxon>
        <taxon>Metazoa</taxon>
        <taxon>Ecdysozoa</taxon>
        <taxon>Arthropoda</taxon>
        <taxon>Hexapoda</taxon>
        <taxon>Insecta</taxon>
        <taxon>Pterygota</taxon>
        <taxon>Neoptera</taxon>
        <taxon>Paraneoptera</taxon>
        <taxon>Hemiptera</taxon>
        <taxon>Sternorrhyncha</taxon>
        <taxon>Psylloidea</taxon>
        <taxon>Psyllidae</taxon>
        <taxon>Psyllinae</taxon>
        <taxon>Cacopsylla</taxon>
    </lineage>
</organism>
<name>A0A8D8WNT6_9HEMI</name>
<feature type="signal peptide" evidence="1">
    <location>
        <begin position="1"/>
        <end position="27"/>
    </location>
</feature>
<feature type="chain" id="PRO_5036262403" evidence="1">
    <location>
        <begin position="28"/>
        <end position="144"/>
    </location>
</feature>
<accession>A0A8D8WNT6</accession>
<proteinExistence type="predicted"/>
<dbReference type="EMBL" id="HBUF01215576">
    <property type="protein sequence ID" value="CAG6667053.1"/>
    <property type="molecule type" value="Transcribed_RNA"/>
</dbReference>
<dbReference type="EMBL" id="HBUF01666934">
    <property type="protein sequence ID" value="CAG6789810.1"/>
    <property type="molecule type" value="Transcribed_RNA"/>
</dbReference>
<reference evidence="2" key="1">
    <citation type="submission" date="2021-05" db="EMBL/GenBank/DDBJ databases">
        <authorList>
            <person name="Alioto T."/>
            <person name="Alioto T."/>
            <person name="Gomez Garrido J."/>
        </authorList>
    </citation>
    <scope>NUCLEOTIDE SEQUENCE</scope>
</reference>
<sequence>MAILCSTSFAVTLAISFILLQAATVSSDEAPRTANATAEQEHPELLPSKVLDLCTQTKTAVCPRGQTETEPLCQEYAKVAEGTEPLCDGINSCSFKVKLTNGMEKFVYVSLNSNTSQATIYKKCSNKLVLYSMYNPNNPNAIGG</sequence>
<dbReference type="EMBL" id="HBUF01215575">
    <property type="protein sequence ID" value="CAG6667052.1"/>
    <property type="molecule type" value="Transcribed_RNA"/>
</dbReference>
<evidence type="ECO:0000313" key="2">
    <source>
        <dbReference type="EMBL" id="CAG6667052.1"/>
    </source>
</evidence>
<dbReference type="AlphaFoldDB" id="A0A8D8WNT6"/>
<dbReference type="EMBL" id="HBUF01666936">
    <property type="protein sequence ID" value="CAG6789812.1"/>
    <property type="molecule type" value="Transcribed_RNA"/>
</dbReference>
<protein>
    <submittedName>
        <fullName evidence="2">Uncharacterized protein</fullName>
    </submittedName>
</protein>
<keyword evidence="1" id="KW-0732">Signal</keyword>